<dbReference type="RefSeq" id="WP_025349839.1">
    <property type="nucleotide sequence ID" value="NZ_CP006850.1"/>
</dbReference>
<dbReference type="Pfam" id="PF12680">
    <property type="entry name" value="SnoaL_2"/>
    <property type="match status" value="1"/>
</dbReference>
<gene>
    <name evidence="2" type="ORF">NONO_c36120</name>
</gene>
<dbReference type="GO" id="GO:0016853">
    <property type="term" value="F:isomerase activity"/>
    <property type="evidence" value="ECO:0007669"/>
    <property type="project" value="UniProtKB-KW"/>
</dbReference>
<organism evidence="2 3">
    <name type="scientific">Nocardia nova SH22a</name>
    <dbReference type="NCBI Taxonomy" id="1415166"/>
    <lineage>
        <taxon>Bacteria</taxon>
        <taxon>Bacillati</taxon>
        <taxon>Actinomycetota</taxon>
        <taxon>Actinomycetes</taxon>
        <taxon>Mycobacteriales</taxon>
        <taxon>Nocardiaceae</taxon>
        <taxon>Nocardia</taxon>
    </lineage>
</organism>
<dbReference type="HOGENOM" id="CLU_132549_3_0_11"/>
<proteinExistence type="predicted"/>
<keyword evidence="2" id="KW-0413">Isomerase</keyword>
<dbReference type="Gene3D" id="3.10.450.50">
    <property type="match status" value="1"/>
</dbReference>
<sequence length="121" mass="13053">MPDAAAIKETVERYVRAVVGDVDGIVALYAEGATAEDPVGTPPHVGLDAIRAFYESSPSALSAELEEVRVAGDTAAFLFRAVVQVGDEKREVSPMDVMTFDENARIVSMRAIWSRDDVRPA</sequence>
<dbReference type="eggNOG" id="COG3631">
    <property type="taxonomic scope" value="Bacteria"/>
</dbReference>
<reference evidence="2 3" key="1">
    <citation type="journal article" date="2014" name="Appl. Environ. Microbiol.">
        <title>Insights into the Microbial Degradation of Rubber and Gutta-Percha by Analysis of the Complete Genome of Nocardia nova SH22a.</title>
        <authorList>
            <person name="Luo Q."/>
            <person name="Hiessl S."/>
            <person name="Poehlein A."/>
            <person name="Daniel R."/>
            <person name="Steinbuchel A."/>
        </authorList>
    </citation>
    <scope>NUCLEOTIDE SEQUENCE [LARGE SCALE GENOMIC DNA]</scope>
    <source>
        <strain evidence="2">SH22a</strain>
    </source>
</reference>
<dbReference type="AlphaFoldDB" id="W5TGY0"/>
<dbReference type="InterPro" id="IPR032710">
    <property type="entry name" value="NTF2-like_dom_sf"/>
</dbReference>
<dbReference type="OrthoDB" id="459617at2"/>
<dbReference type="InterPro" id="IPR037401">
    <property type="entry name" value="SnoaL-like"/>
</dbReference>
<dbReference type="PATRIC" id="fig|1415166.3.peg.3706"/>
<keyword evidence="3" id="KW-1185">Reference proteome</keyword>
<dbReference type="STRING" id="1415166.NONO_c36120"/>
<dbReference type="KEGG" id="nno:NONO_c36120"/>
<dbReference type="Proteomes" id="UP000019150">
    <property type="component" value="Chromosome"/>
</dbReference>
<feature type="domain" description="SnoaL-like" evidence="1">
    <location>
        <begin position="11"/>
        <end position="108"/>
    </location>
</feature>
<dbReference type="EMBL" id="CP006850">
    <property type="protein sequence ID" value="AHH18399.1"/>
    <property type="molecule type" value="Genomic_DNA"/>
</dbReference>
<evidence type="ECO:0000313" key="2">
    <source>
        <dbReference type="EMBL" id="AHH18399.1"/>
    </source>
</evidence>
<name>W5TGY0_9NOCA</name>
<protein>
    <submittedName>
        <fullName evidence="2">Putative steroid delta-isomerase</fullName>
    </submittedName>
</protein>
<evidence type="ECO:0000313" key="3">
    <source>
        <dbReference type="Proteomes" id="UP000019150"/>
    </source>
</evidence>
<dbReference type="SUPFAM" id="SSF54427">
    <property type="entry name" value="NTF2-like"/>
    <property type="match status" value="1"/>
</dbReference>
<accession>W5TGY0</accession>
<evidence type="ECO:0000259" key="1">
    <source>
        <dbReference type="Pfam" id="PF12680"/>
    </source>
</evidence>